<evidence type="ECO:0000259" key="2">
    <source>
        <dbReference type="Pfam" id="PF00462"/>
    </source>
</evidence>
<sequence>MVEADTSADEKIIVYAHPTCPMFYPVRSALESAKVPYEYINIREDESARLRVREINDGYESVPTLVFPDGSTLTEPTTSQLSDKISRMGYELGIMGWIKGNALWLATGAVVLYGVLQFLDVI</sequence>
<dbReference type="InterPro" id="IPR036249">
    <property type="entry name" value="Thioredoxin-like_sf"/>
</dbReference>
<feature type="domain" description="Glutaredoxin" evidence="2">
    <location>
        <begin position="12"/>
        <end position="67"/>
    </location>
</feature>
<keyword evidence="4" id="KW-1185">Reference proteome</keyword>
<dbReference type="CDD" id="cd02976">
    <property type="entry name" value="NrdH"/>
    <property type="match status" value="1"/>
</dbReference>
<dbReference type="RefSeq" id="WP_195170832.1">
    <property type="nucleotide sequence ID" value="NZ_CP062983.1"/>
</dbReference>
<proteinExistence type="predicted"/>
<keyword evidence="1" id="KW-1133">Transmembrane helix</keyword>
<gene>
    <name evidence="3" type="ORF">G4Y79_24275</name>
</gene>
<dbReference type="KEGG" id="pmet:G4Y79_24275"/>
<keyword evidence="3" id="KW-0808">Transferase</keyword>
<dbReference type="AlphaFoldDB" id="A0A7S8E9K4"/>
<dbReference type="Pfam" id="PF00462">
    <property type="entry name" value="Glutaredoxin"/>
    <property type="match status" value="1"/>
</dbReference>
<dbReference type="Proteomes" id="UP000594468">
    <property type="component" value="Chromosome"/>
</dbReference>
<reference evidence="3 4" key="1">
    <citation type="submission" date="2020-02" db="EMBL/GenBank/DDBJ databases">
        <authorList>
            <person name="Zheng R.K."/>
            <person name="Sun C.M."/>
        </authorList>
    </citation>
    <scope>NUCLEOTIDE SEQUENCE [LARGE SCALE GENOMIC DNA]</scope>
    <source>
        <strain evidence="4">rifampicinis</strain>
    </source>
</reference>
<name>A0A7S8E9K4_9CHLR</name>
<dbReference type="GO" id="GO:0016740">
    <property type="term" value="F:transferase activity"/>
    <property type="evidence" value="ECO:0007669"/>
    <property type="project" value="UniProtKB-KW"/>
</dbReference>
<feature type="transmembrane region" description="Helical" evidence="1">
    <location>
        <begin position="102"/>
        <end position="119"/>
    </location>
</feature>
<keyword evidence="1" id="KW-0472">Membrane</keyword>
<evidence type="ECO:0000313" key="3">
    <source>
        <dbReference type="EMBL" id="QPC82763.1"/>
    </source>
</evidence>
<dbReference type="EMBL" id="CP062983">
    <property type="protein sequence ID" value="QPC82763.1"/>
    <property type="molecule type" value="Genomic_DNA"/>
</dbReference>
<dbReference type="PROSITE" id="PS51354">
    <property type="entry name" value="GLUTAREDOXIN_2"/>
    <property type="match status" value="1"/>
</dbReference>
<dbReference type="Gene3D" id="3.40.30.10">
    <property type="entry name" value="Glutaredoxin"/>
    <property type="match status" value="1"/>
</dbReference>
<evidence type="ECO:0000313" key="4">
    <source>
        <dbReference type="Proteomes" id="UP000594468"/>
    </source>
</evidence>
<protein>
    <submittedName>
        <fullName evidence="3">Glutathione S-transferase N-terminal domain-containing protein</fullName>
    </submittedName>
</protein>
<keyword evidence="1" id="KW-0812">Transmembrane</keyword>
<evidence type="ECO:0000256" key="1">
    <source>
        <dbReference type="SAM" id="Phobius"/>
    </source>
</evidence>
<dbReference type="SUPFAM" id="SSF52833">
    <property type="entry name" value="Thioredoxin-like"/>
    <property type="match status" value="1"/>
</dbReference>
<organism evidence="3 4">
    <name type="scientific">Phototrophicus methaneseepsis</name>
    <dbReference type="NCBI Taxonomy" id="2710758"/>
    <lineage>
        <taxon>Bacteria</taxon>
        <taxon>Bacillati</taxon>
        <taxon>Chloroflexota</taxon>
        <taxon>Candidatus Thermofontia</taxon>
        <taxon>Phototrophicales</taxon>
        <taxon>Phototrophicaceae</taxon>
        <taxon>Phototrophicus</taxon>
    </lineage>
</organism>
<accession>A0A7S8E9K4</accession>
<dbReference type="InterPro" id="IPR002109">
    <property type="entry name" value="Glutaredoxin"/>
</dbReference>